<dbReference type="Gene3D" id="2.150.10.10">
    <property type="entry name" value="Serralysin-like metalloprotease, C-terminal"/>
    <property type="match status" value="3"/>
</dbReference>
<dbReference type="PROSITE" id="PS00330">
    <property type="entry name" value="HEMOLYSIN_CALCIUM"/>
    <property type="match status" value="7"/>
</dbReference>
<dbReference type="PATRIC" id="fig|442562.3.peg.221"/>
<feature type="region of interest" description="Disordered" evidence="3">
    <location>
        <begin position="1"/>
        <end position="97"/>
    </location>
</feature>
<dbReference type="PANTHER" id="PTHR38340">
    <property type="entry name" value="S-LAYER PROTEIN"/>
    <property type="match status" value="1"/>
</dbReference>
<reference evidence="4 5" key="1">
    <citation type="submission" date="2013-02" db="EMBL/GenBank/DDBJ databases">
        <authorList>
            <person name="Fiebig A."/>
            <person name="Goeker M."/>
            <person name="Klenk H.-P.P."/>
        </authorList>
    </citation>
    <scope>NUCLEOTIDE SEQUENCE [LARGE SCALE GENOMIC DNA]</scope>
    <source>
        <strain evidence="4 5">DSM 19309</strain>
    </source>
</reference>
<protein>
    <submittedName>
        <fullName evidence="4">Alkaline phosphatase</fullName>
        <ecNumber evidence="4">3.1.3.1</ecNumber>
    </submittedName>
</protein>
<dbReference type="EC" id="3.1.3.1" evidence="4"/>
<dbReference type="OrthoDB" id="7727094at2"/>
<feature type="compositionally biased region" description="Gly residues" evidence="3">
    <location>
        <begin position="237"/>
        <end position="246"/>
    </location>
</feature>
<feature type="compositionally biased region" description="Acidic residues" evidence="3">
    <location>
        <begin position="43"/>
        <end position="69"/>
    </location>
</feature>
<dbReference type="GO" id="GO:0005509">
    <property type="term" value="F:calcium ion binding"/>
    <property type="evidence" value="ECO:0007669"/>
    <property type="project" value="InterPro"/>
</dbReference>
<dbReference type="HOGENOM" id="CLU_806285_0_0_5"/>
<feature type="region of interest" description="Disordered" evidence="3">
    <location>
        <begin position="237"/>
        <end position="268"/>
    </location>
</feature>
<dbReference type="PANTHER" id="PTHR38340:SF1">
    <property type="entry name" value="S-LAYER PROTEIN"/>
    <property type="match status" value="1"/>
</dbReference>
<dbReference type="GO" id="GO:0004035">
    <property type="term" value="F:alkaline phosphatase activity"/>
    <property type="evidence" value="ECO:0007669"/>
    <property type="project" value="UniProtKB-EC"/>
</dbReference>
<accession>A0A017HVL7</accession>
<dbReference type="EMBL" id="AOSK01000007">
    <property type="protein sequence ID" value="EYD78198.1"/>
    <property type="molecule type" value="Genomic_DNA"/>
</dbReference>
<gene>
    <name evidence="4" type="ORF">Rumeso_00220</name>
</gene>
<evidence type="ECO:0000256" key="1">
    <source>
        <dbReference type="ARBA" id="ARBA00004613"/>
    </source>
</evidence>
<keyword evidence="4" id="KW-0378">Hydrolase</keyword>
<sequence length="381" mass="38955">MGTYTGTERNDLIGPTSVTDGVIADPPGSKPGAGSDSLVGNGGDDDMAAGEGDDILDGGDGDDILDGGDGDDHLSGGNGDDQQNGGEGDDWLFDAAGDDRLYGGDGNDWLAGNEGNDQLYGGLGDDRLDGHMGGVDQLYGGPGNDRYVVYDAGDTVTEDRDDPSGGIDVVEAYMSYTLGFGLENLDLGGSFRVGDLNGTGNELDNTIIGTPGRNILRGVGGNDGLFGGRNDDILIGGTGQDSLGGGRGEDVLRGGGGDDDLDGGSGLDRLRGGGGDDTFVFLAPQDGGDTIADFRDAGGNDDRIAIDASRFGGGLEAGTLSRGEFQKSVGHEARDADVRFIFDTQDTSLWFDRNGSKDGGLKMVADLQAGATMAHDDILLF</sequence>
<dbReference type="Proteomes" id="UP000019666">
    <property type="component" value="Unassembled WGS sequence"/>
</dbReference>
<dbReference type="InterPro" id="IPR050557">
    <property type="entry name" value="RTX_toxin/Mannuronan_C5-epim"/>
</dbReference>
<evidence type="ECO:0000313" key="4">
    <source>
        <dbReference type="EMBL" id="EYD78198.1"/>
    </source>
</evidence>
<dbReference type="STRING" id="442562.Rumeso_00220"/>
<comment type="subcellular location">
    <subcellularLocation>
        <location evidence="1">Secreted</location>
    </subcellularLocation>
</comment>
<evidence type="ECO:0000256" key="2">
    <source>
        <dbReference type="ARBA" id="ARBA00022525"/>
    </source>
</evidence>
<dbReference type="InterPro" id="IPR011049">
    <property type="entry name" value="Serralysin-like_metalloprot_C"/>
</dbReference>
<keyword evidence="5" id="KW-1185">Reference proteome</keyword>
<proteinExistence type="predicted"/>
<dbReference type="RefSeq" id="WP_051521456.1">
    <property type="nucleotide sequence ID" value="NZ_KK088599.1"/>
</dbReference>
<dbReference type="AlphaFoldDB" id="A0A017HVL7"/>
<dbReference type="InterPro" id="IPR018511">
    <property type="entry name" value="Hemolysin-typ_Ca-bd_CS"/>
</dbReference>
<name>A0A017HVL7_9RHOB</name>
<dbReference type="GO" id="GO:0005576">
    <property type="term" value="C:extracellular region"/>
    <property type="evidence" value="ECO:0007669"/>
    <property type="project" value="UniProtKB-SubCell"/>
</dbReference>
<dbReference type="SUPFAM" id="SSF51120">
    <property type="entry name" value="beta-Roll"/>
    <property type="match status" value="2"/>
</dbReference>
<dbReference type="PRINTS" id="PR00313">
    <property type="entry name" value="CABNDNGRPT"/>
</dbReference>
<organism evidence="4 5">
    <name type="scientific">Rubellimicrobium mesophilum DSM 19309</name>
    <dbReference type="NCBI Taxonomy" id="442562"/>
    <lineage>
        <taxon>Bacteria</taxon>
        <taxon>Pseudomonadati</taxon>
        <taxon>Pseudomonadota</taxon>
        <taxon>Alphaproteobacteria</taxon>
        <taxon>Rhodobacterales</taxon>
        <taxon>Roseobacteraceae</taxon>
        <taxon>Rubellimicrobium</taxon>
    </lineage>
</organism>
<evidence type="ECO:0000256" key="3">
    <source>
        <dbReference type="SAM" id="MobiDB-lite"/>
    </source>
</evidence>
<comment type="caution">
    <text evidence="4">The sequence shown here is derived from an EMBL/GenBank/DDBJ whole genome shotgun (WGS) entry which is preliminary data.</text>
</comment>
<dbReference type="Pfam" id="PF00353">
    <property type="entry name" value="HemolysinCabind"/>
    <property type="match status" value="5"/>
</dbReference>
<dbReference type="InterPro" id="IPR001343">
    <property type="entry name" value="Hemolysn_Ca-bd"/>
</dbReference>
<keyword evidence="2" id="KW-0964">Secreted</keyword>
<evidence type="ECO:0000313" key="5">
    <source>
        <dbReference type="Proteomes" id="UP000019666"/>
    </source>
</evidence>